<protein>
    <submittedName>
        <fullName evidence="1">Ribosomal protein L31</fullName>
    </submittedName>
</protein>
<keyword evidence="1" id="KW-0687">Ribonucleoprotein</keyword>
<evidence type="ECO:0000313" key="1">
    <source>
        <dbReference type="EMBL" id="QWK44515.1"/>
    </source>
</evidence>
<keyword evidence="1" id="KW-0689">Ribosomal protein</keyword>
<keyword evidence="1" id="KW-0496">Mitochondrion</keyword>
<sequence length="68" mass="7976">MKLQIKSKLFGNTMSDGSFIFLPIPAHYSKWELIPKKLDAINHPVWTGKRPKEQTEIAMFVDRFKKSR</sequence>
<organism evidence="1">
    <name type="scientific">Desmarestia aculeata</name>
    <dbReference type="NCBI Taxonomy" id="62298"/>
    <lineage>
        <taxon>Eukaryota</taxon>
        <taxon>Sar</taxon>
        <taxon>Stramenopiles</taxon>
        <taxon>Ochrophyta</taxon>
        <taxon>PX clade</taxon>
        <taxon>Phaeophyceae</taxon>
        <taxon>Desmarestiales</taxon>
        <taxon>Desmarestiaceae</taxon>
        <taxon>Desmarestia</taxon>
    </lineage>
</organism>
<dbReference type="GO" id="GO:0005840">
    <property type="term" value="C:ribosome"/>
    <property type="evidence" value="ECO:0007669"/>
    <property type="project" value="UniProtKB-KW"/>
</dbReference>
<accession>A0A8F0FC61</accession>
<gene>
    <name evidence="1" type="primary">rpl31</name>
</gene>
<dbReference type="EMBL" id="MZ156052">
    <property type="protein sequence ID" value="QWK44515.1"/>
    <property type="molecule type" value="Genomic_DNA"/>
</dbReference>
<reference evidence="1" key="1">
    <citation type="journal article" date="2021" name="Genome Biol. Evol.">
        <title>Genomic rearrangements and sequence evolution across brown algal organelles.</title>
        <authorList>
            <person name="Starko S."/>
            <person name="Bringloe T.T."/>
            <person name="Gomez M.S."/>
            <person name="Darby H."/>
            <person name="Graham S.W."/>
            <person name="Martone P.T."/>
        </authorList>
    </citation>
    <scope>NUCLEOTIDE SEQUENCE</scope>
</reference>
<geneLocation type="mitochondrion" evidence="1"/>
<dbReference type="AlphaFoldDB" id="A0A8F0FC61"/>
<proteinExistence type="predicted"/>
<name>A0A8F0FC61_9PHAE</name>